<dbReference type="PANTHER" id="PTHR44591:SF21">
    <property type="entry name" value="TWO-COMPONENT RESPONSE REGULATOR"/>
    <property type="match status" value="1"/>
</dbReference>
<reference evidence="4 5" key="1">
    <citation type="submission" date="2015-03" db="EMBL/GenBank/DDBJ databases">
        <title>Genome sequencing of Methylobacterium aquaticum DSM16371 type strain.</title>
        <authorList>
            <person name="Chaudhry V."/>
            <person name="Patil P.B."/>
        </authorList>
    </citation>
    <scope>NUCLEOTIDE SEQUENCE [LARGE SCALE GENOMIC DNA]</scope>
    <source>
        <strain evidence="4 5">DSM 16371</strain>
    </source>
</reference>
<dbReference type="Pfam" id="PF00072">
    <property type="entry name" value="Response_reg"/>
    <property type="match status" value="1"/>
</dbReference>
<feature type="modified residue" description="4-aspartylphosphate" evidence="2">
    <location>
        <position position="60"/>
    </location>
</feature>
<dbReference type="PROSITE" id="PS50110">
    <property type="entry name" value="RESPONSE_REGULATORY"/>
    <property type="match status" value="1"/>
</dbReference>
<dbReference type="EMBL" id="LABX01000110">
    <property type="protein sequence ID" value="KMO34126.1"/>
    <property type="molecule type" value="Genomic_DNA"/>
</dbReference>
<dbReference type="AlphaFoldDB" id="A0A0J6V5F4"/>
<dbReference type="InterPro" id="IPR011006">
    <property type="entry name" value="CheY-like_superfamily"/>
</dbReference>
<dbReference type="OrthoDB" id="7210814at2"/>
<proteinExistence type="predicted"/>
<comment type="caution">
    <text evidence="4">The sequence shown here is derived from an EMBL/GenBank/DDBJ whole genome shotgun (WGS) entry which is preliminary data.</text>
</comment>
<dbReference type="GO" id="GO:0000160">
    <property type="term" value="P:phosphorelay signal transduction system"/>
    <property type="evidence" value="ECO:0007669"/>
    <property type="project" value="InterPro"/>
</dbReference>
<evidence type="ECO:0000256" key="1">
    <source>
        <dbReference type="ARBA" id="ARBA00022553"/>
    </source>
</evidence>
<organism evidence="4 5">
    <name type="scientific">Methylobacterium aquaticum</name>
    <dbReference type="NCBI Taxonomy" id="270351"/>
    <lineage>
        <taxon>Bacteria</taxon>
        <taxon>Pseudomonadati</taxon>
        <taxon>Pseudomonadota</taxon>
        <taxon>Alphaproteobacteria</taxon>
        <taxon>Hyphomicrobiales</taxon>
        <taxon>Methylobacteriaceae</taxon>
        <taxon>Methylobacterium</taxon>
    </lineage>
</organism>
<dbReference type="Gene3D" id="3.40.50.2300">
    <property type="match status" value="1"/>
</dbReference>
<dbReference type="Proteomes" id="UP000035929">
    <property type="component" value="Unassembled WGS sequence"/>
</dbReference>
<name>A0A0J6V5F4_9HYPH</name>
<evidence type="ECO:0000256" key="2">
    <source>
        <dbReference type="PROSITE-ProRule" id="PRU00169"/>
    </source>
</evidence>
<protein>
    <recommendedName>
        <fullName evidence="3">Response regulatory domain-containing protein</fullName>
    </recommendedName>
</protein>
<dbReference type="PATRIC" id="fig|270351.6.peg.447"/>
<dbReference type="SMART" id="SM00448">
    <property type="entry name" value="REC"/>
    <property type="match status" value="1"/>
</dbReference>
<feature type="domain" description="Response regulatory" evidence="3">
    <location>
        <begin position="9"/>
        <end position="122"/>
    </location>
</feature>
<evidence type="ECO:0000259" key="3">
    <source>
        <dbReference type="PROSITE" id="PS50110"/>
    </source>
</evidence>
<gene>
    <name evidence="4" type="ORF">VP06_15040</name>
</gene>
<dbReference type="PANTHER" id="PTHR44591">
    <property type="entry name" value="STRESS RESPONSE REGULATOR PROTEIN 1"/>
    <property type="match status" value="1"/>
</dbReference>
<dbReference type="InterPro" id="IPR050595">
    <property type="entry name" value="Bact_response_regulator"/>
</dbReference>
<sequence>MSAKVPAPCLLIVEDSAMLLELLVILCAQHGVATMTASSGEAALALLRQHGERIDWLLTDIRLPGAVDGWAVAEVYRQIRPHRPVIYASTAATLTHPAVPGSTVVTKPFAIADLLRLMRMMASERDVPGVAASADVGGTVTGSQESA</sequence>
<dbReference type="CDD" id="cd00156">
    <property type="entry name" value="REC"/>
    <property type="match status" value="1"/>
</dbReference>
<evidence type="ECO:0000313" key="5">
    <source>
        <dbReference type="Proteomes" id="UP000035929"/>
    </source>
</evidence>
<keyword evidence="1 2" id="KW-0597">Phosphoprotein</keyword>
<accession>A0A0J6V5F4</accession>
<evidence type="ECO:0000313" key="4">
    <source>
        <dbReference type="EMBL" id="KMO34126.1"/>
    </source>
</evidence>
<dbReference type="InterPro" id="IPR001789">
    <property type="entry name" value="Sig_transdc_resp-reg_receiver"/>
</dbReference>
<dbReference type="SUPFAM" id="SSF52172">
    <property type="entry name" value="CheY-like"/>
    <property type="match status" value="1"/>
</dbReference>